<keyword evidence="8" id="KW-1185">Reference proteome</keyword>
<dbReference type="PANTHER" id="PTHR43605:SF10">
    <property type="entry name" value="ACYL-COA SYNTHETASE MEDIUM CHAIN FAMILY MEMBER 3"/>
    <property type="match status" value="1"/>
</dbReference>
<dbReference type="EMBL" id="QMDX01000005">
    <property type="protein sequence ID" value="TSD14039.1"/>
    <property type="molecule type" value="Genomic_DNA"/>
</dbReference>
<dbReference type="InterPro" id="IPR045851">
    <property type="entry name" value="AMP-bd_C_sf"/>
</dbReference>
<dbReference type="GO" id="GO:0006633">
    <property type="term" value="P:fatty acid biosynthetic process"/>
    <property type="evidence" value="ECO:0007669"/>
    <property type="project" value="TreeGrafter"/>
</dbReference>
<dbReference type="Pfam" id="PF00501">
    <property type="entry name" value="AMP-binding"/>
    <property type="match status" value="1"/>
</dbReference>
<dbReference type="GO" id="GO:0006637">
    <property type="term" value="P:acyl-CoA metabolic process"/>
    <property type="evidence" value="ECO:0007669"/>
    <property type="project" value="TreeGrafter"/>
</dbReference>
<evidence type="ECO:0000256" key="4">
    <source>
        <dbReference type="ARBA" id="ARBA00022840"/>
    </source>
</evidence>
<dbReference type="PROSITE" id="PS00455">
    <property type="entry name" value="AMP_BINDING"/>
    <property type="match status" value="1"/>
</dbReference>
<reference evidence="7 8" key="1">
    <citation type="submission" date="2018-06" db="EMBL/GenBank/DDBJ databases">
        <title>Natronomonas sp. F16-60 a new haloarchaeon isolated from a solar saltern of Isla Cristina, Huelva, Spain.</title>
        <authorList>
            <person name="Duran-Viseras A."/>
            <person name="Sanchez-Porro C."/>
            <person name="Ventosa A."/>
        </authorList>
    </citation>
    <scope>NUCLEOTIDE SEQUENCE [LARGE SCALE GENOMIC DNA]</scope>
    <source>
        <strain evidence="7 8">F16-60</strain>
    </source>
</reference>
<name>A0A554N9L2_9EURY</name>
<dbReference type="AlphaFoldDB" id="A0A554N9L2"/>
<gene>
    <name evidence="7" type="ORF">DP107_10395</name>
</gene>
<evidence type="ECO:0000259" key="5">
    <source>
        <dbReference type="Pfam" id="PF00501"/>
    </source>
</evidence>
<accession>A0A554N9L2</accession>
<dbReference type="GO" id="GO:0005524">
    <property type="term" value="F:ATP binding"/>
    <property type="evidence" value="ECO:0007669"/>
    <property type="project" value="UniProtKB-KW"/>
</dbReference>
<sequence length="568" mass="62202">MATTERLDRYRLHEHDWESFEALREWFEWEVPDRFNMAAYVCDRWAEETPEATALFVEDHTTAGDARGDGSGATGSYTFAEFEAEASRLANHLAASGVGHGDRVGVNLPQKPETAIAHVAAWKLGAVSVPLSTLFGPDGVGYRLADADATACVVDESNADALRRARDEYNIGLGTVLVVDGAPQDDERAYADAVAEQDADREAVETDAEDDALLIYTSGTTGDPKGVRHVHRMLLGHLPGVQTNANFEFGEGSRFWTPAEWAWIASLFDLVFPALYYGRPVLAYHGGEFDPEAAFDLLDRYDITMAFIPPTALRFMMQVDSAGYDVDTVEAIGSGGESLGESVSEWAEATFGGALVHEGYGQTEANVTVVENGELAEKRAGSMGLPAPGHEVTIVDPETAEALPPGEVGEIAVRYEGDPVCFVEYWNQPAKTDAKLRNGWLLTEDLARMDEDGYVYFESRKDDVIISSGYRIGPEEIEESLASHEAVADAAVIGVPHDERGEVPKAFVRLADGRAPSEGLRSALMDHVKDRLATYEYPREVEFVDELPRTSTGKVRRQRLREREGIAD</sequence>
<dbReference type="Gene3D" id="3.40.50.12780">
    <property type="entry name" value="N-terminal domain of ligase-like"/>
    <property type="match status" value="1"/>
</dbReference>
<dbReference type="GO" id="GO:0015645">
    <property type="term" value="F:fatty acid ligase activity"/>
    <property type="evidence" value="ECO:0007669"/>
    <property type="project" value="TreeGrafter"/>
</dbReference>
<dbReference type="InterPro" id="IPR051087">
    <property type="entry name" value="Mitochondrial_ACSM"/>
</dbReference>
<comment type="caution">
    <text evidence="7">The sequence shown here is derived from an EMBL/GenBank/DDBJ whole genome shotgun (WGS) entry which is preliminary data.</text>
</comment>
<dbReference type="InterPro" id="IPR025110">
    <property type="entry name" value="AMP-bd_C"/>
</dbReference>
<keyword evidence="4" id="KW-0067">ATP-binding</keyword>
<evidence type="ECO:0000256" key="2">
    <source>
        <dbReference type="ARBA" id="ARBA00022598"/>
    </source>
</evidence>
<dbReference type="InterPro" id="IPR042099">
    <property type="entry name" value="ANL_N_sf"/>
</dbReference>
<dbReference type="Proteomes" id="UP000319894">
    <property type="component" value="Unassembled WGS sequence"/>
</dbReference>
<dbReference type="InParanoid" id="A0A554N9L2"/>
<dbReference type="GO" id="GO:0016405">
    <property type="term" value="F:CoA-ligase activity"/>
    <property type="evidence" value="ECO:0007669"/>
    <property type="project" value="UniProtKB-ARBA"/>
</dbReference>
<dbReference type="Gene3D" id="3.30.300.30">
    <property type="match status" value="1"/>
</dbReference>
<dbReference type="OrthoDB" id="193284at2157"/>
<dbReference type="SUPFAM" id="SSF56801">
    <property type="entry name" value="Acetyl-CoA synthetase-like"/>
    <property type="match status" value="1"/>
</dbReference>
<dbReference type="InterPro" id="IPR000873">
    <property type="entry name" value="AMP-dep_synth/lig_dom"/>
</dbReference>
<keyword evidence="2" id="KW-0436">Ligase</keyword>
<evidence type="ECO:0000259" key="6">
    <source>
        <dbReference type="Pfam" id="PF13193"/>
    </source>
</evidence>
<dbReference type="PANTHER" id="PTHR43605">
    <property type="entry name" value="ACYL-COENZYME A SYNTHETASE"/>
    <property type="match status" value="1"/>
</dbReference>
<dbReference type="RefSeq" id="WP_144262091.1">
    <property type="nucleotide sequence ID" value="NZ_QMDX01000005.1"/>
</dbReference>
<evidence type="ECO:0000256" key="3">
    <source>
        <dbReference type="ARBA" id="ARBA00022741"/>
    </source>
</evidence>
<protein>
    <submittedName>
        <fullName evidence="7">AMP-dependent synthetase</fullName>
    </submittedName>
</protein>
<feature type="domain" description="AMP-dependent synthetase/ligase" evidence="5">
    <location>
        <begin position="43"/>
        <end position="414"/>
    </location>
</feature>
<proteinExistence type="inferred from homology"/>
<evidence type="ECO:0000313" key="7">
    <source>
        <dbReference type="EMBL" id="TSD14039.1"/>
    </source>
</evidence>
<feature type="domain" description="AMP-binding enzyme C-terminal" evidence="6">
    <location>
        <begin position="476"/>
        <end position="554"/>
    </location>
</feature>
<organism evidence="7 8">
    <name type="scientific">Haloglomus irregulare</name>
    <dbReference type="NCBI Taxonomy" id="2234134"/>
    <lineage>
        <taxon>Archaea</taxon>
        <taxon>Methanobacteriati</taxon>
        <taxon>Methanobacteriota</taxon>
        <taxon>Stenosarchaea group</taxon>
        <taxon>Halobacteria</taxon>
        <taxon>Halobacteriales</taxon>
        <taxon>Natronomonadaceae</taxon>
        <taxon>Haloglomus</taxon>
    </lineage>
</organism>
<keyword evidence="3" id="KW-0547">Nucleotide-binding</keyword>
<evidence type="ECO:0000313" key="8">
    <source>
        <dbReference type="Proteomes" id="UP000319894"/>
    </source>
</evidence>
<dbReference type="Pfam" id="PF13193">
    <property type="entry name" value="AMP-binding_C"/>
    <property type="match status" value="1"/>
</dbReference>
<dbReference type="InterPro" id="IPR020845">
    <property type="entry name" value="AMP-binding_CS"/>
</dbReference>
<dbReference type="GO" id="GO:0004321">
    <property type="term" value="F:fatty-acyl-CoA synthase activity"/>
    <property type="evidence" value="ECO:0007669"/>
    <property type="project" value="TreeGrafter"/>
</dbReference>
<comment type="similarity">
    <text evidence="1">Belongs to the ATP-dependent AMP-binding enzyme family.</text>
</comment>
<evidence type="ECO:0000256" key="1">
    <source>
        <dbReference type="ARBA" id="ARBA00006432"/>
    </source>
</evidence>